<name>A0A0P9DKW4_9CHLR</name>
<dbReference type="AlphaFoldDB" id="A0A0P9DKW4"/>
<accession>A0A0P9DKW4</accession>
<evidence type="ECO:0000313" key="4">
    <source>
        <dbReference type="EMBL" id="KPV54168.1"/>
    </source>
</evidence>
<feature type="transmembrane region" description="Helical" evidence="2">
    <location>
        <begin position="157"/>
        <end position="175"/>
    </location>
</feature>
<feature type="transmembrane region" description="Helical" evidence="2">
    <location>
        <begin position="221"/>
        <end position="243"/>
    </location>
</feature>
<keyword evidence="2" id="KW-0472">Membrane</keyword>
<keyword evidence="2" id="KW-1133">Transmembrane helix</keyword>
<dbReference type="EMBL" id="LJCR01000102">
    <property type="protein sequence ID" value="KPV54168.1"/>
    <property type="molecule type" value="Genomic_DNA"/>
</dbReference>
<feature type="non-terminal residue" evidence="4">
    <location>
        <position position="717"/>
    </location>
</feature>
<evidence type="ECO:0000259" key="3">
    <source>
        <dbReference type="SMART" id="SM00460"/>
    </source>
</evidence>
<sequence>MRWNLPVTLPGGVLAALMVWSVTRSIATSNWAEGLGILALVALPALVLGIVFAQFRWLPGWLAHLLSAALGLAWAVQNSGPLLVREVRHELGSAVGARLITWGDWASEILIRTAIWLRVLQAGGRGEDIVLFVVALALLMWALGYATGWLLFRSGRAWTAVVLNALIILVNYTFASPKPNQLFFIFLGSALLVVVHQNVVLHQQRWQMNAVEYPEFMPWRFLLAATLFCSAVVLITSILPGTVSSAQVARVWRTVSAPLNAARAGWENAFSTINAPPGSGGGSFATGAVRAGGPRALGDAEVMRVRSSKFDYWRAVAKDKYTGQGWDNTVGERARAELGFTTDIQARSPITPNVSVPQADIAGRQLVTQTIELANDNPSDLLIFGGQFASANIPVAIQNGVLVTNSGNAVPNFDETSAVFADTPIQASTPFTVSAYVSTVDEQSLRQAGDSYPAWIKTHYLQLPPSVTDRTRAKAIEVTQQVGAVSPYEQALAIQNYLRTLTYDETRPRPPEDGDWVDYFLFTSQRGYCDDFATSMVVLLRSLNVPARLAQGYAGGSLDPKLNAYVVRESVGHSWPEVYFPGYGWQRFEPTPASYASVPSRPALPQNDVADPSSGLTAPPISQSEAEDRLRRLLEEQELRSSGSNLSLEDLRREQEARLAAERARQLAIGGGVLAALLAAAGIFLLVLRREVQGLSPANAAYTRLARMAGWAGMPYT</sequence>
<dbReference type="InterPro" id="IPR052901">
    <property type="entry name" value="Bact_TGase-like"/>
</dbReference>
<reference evidence="4 5" key="1">
    <citation type="submission" date="2015-09" db="EMBL/GenBank/DDBJ databases">
        <title>Draft genome sequence of Kouleothrix aurantiaca JCM 19913.</title>
        <authorList>
            <person name="Hemp J."/>
        </authorList>
    </citation>
    <scope>NUCLEOTIDE SEQUENCE [LARGE SCALE GENOMIC DNA]</scope>
    <source>
        <strain evidence="4 5">COM-B</strain>
    </source>
</reference>
<evidence type="ECO:0000256" key="1">
    <source>
        <dbReference type="SAM" id="MobiDB-lite"/>
    </source>
</evidence>
<dbReference type="Pfam" id="PF01841">
    <property type="entry name" value="Transglut_core"/>
    <property type="match status" value="1"/>
</dbReference>
<feature type="region of interest" description="Disordered" evidence="1">
    <location>
        <begin position="596"/>
        <end position="626"/>
    </location>
</feature>
<gene>
    <name evidence="4" type="ORF">SE17_05440</name>
</gene>
<proteinExistence type="predicted"/>
<dbReference type="PANTHER" id="PTHR42736:SF1">
    <property type="entry name" value="PROTEIN-GLUTAMINE GAMMA-GLUTAMYLTRANSFERASE"/>
    <property type="match status" value="1"/>
</dbReference>
<feature type="transmembrane region" description="Helical" evidence="2">
    <location>
        <begin position="35"/>
        <end position="53"/>
    </location>
</feature>
<keyword evidence="2" id="KW-0812">Transmembrane</keyword>
<feature type="domain" description="Transglutaminase-like" evidence="3">
    <location>
        <begin position="521"/>
        <end position="592"/>
    </location>
</feature>
<dbReference type="SUPFAM" id="SSF54001">
    <property type="entry name" value="Cysteine proteinases"/>
    <property type="match status" value="1"/>
</dbReference>
<feature type="compositionally biased region" description="Polar residues" evidence="1">
    <location>
        <begin position="614"/>
        <end position="623"/>
    </location>
</feature>
<protein>
    <submittedName>
        <fullName evidence="4">Transglutaminase</fullName>
    </submittedName>
</protein>
<dbReference type="Gene3D" id="3.10.620.30">
    <property type="match status" value="1"/>
</dbReference>
<evidence type="ECO:0000313" key="5">
    <source>
        <dbReference type="Proteomes" id="UP000050509"/>
    </source>
</evidence>
<evidence type="ECO:0000256" key="2">
    <source>
        <dbReference type="SAM" id="Phobius"/>
    </source>
</evidence>
<feature type="transmembrane region" description="Helical" evidence="2">
    <location>
        <begin position="182"/>
        <end position="201"/>
    </location>
</feature>
<feature type="transmembrane region" description="Helical" evidence="2">
    <location>
        <begin position="129"/>
        <end position="151"/>
    </location>
</feature>
<comment type="caution">
    <text evidence="4">The sequence shown here is derived from an EMBL/GenBank/DDBJ whole genome shotgun (WGS) entry which is preliminary data.</text>
</comment>
<dbReference type="InterPro" id="IPR002931">
    <property type="entry name" value="Transglutaminase-like"/>
</dbReference>
<organism evidence="4 5">
    <name type="scientific">Kouleothrix aurantiaca</name>
    <dbReference type="NCBI Taxonomy" id="186479"/>
    <lineage>
        <taxon>Bacteria</taxon>
        <taxon>Bacillati</taxon>
        <taxon>Chloroflexota</taxon>
        <taxon>Chloroflexia</taxon>
        <taxon>Chloroflexales</taxon>
        <taxon>Roseiflexineae</taxon>
        <taxon>Roseiflexaceae</taxon>
        <taxon>Kouleothrix</taxon>
    </lineage>
</organism>
<dbReference type="SMART" id="SM00460">
    <property type="entry name" value="TGc"/>
    <property type="match status" value="1"/>
</dbReference>
<feature type="transmembrane region" description="Helical" evidence="2">
    <location>
        <begin position="60"/>
        <end position="77"/>
    </location>
</feature>
<dbReference type="PANTHER" id="PTHR42736">
    <property type="entry name" value="PROTEIN-GLUTAMINE GAMMA-GLUTAMYLTRANSFERASE"/>
    <property type="match status" value="1"/>
</dbReference>
<dbReference type="InterPro" id="IPR038765">
    <property type="entry name" value="Papain-like_cys_pep_sf"/>
</dbReference>
<keyword evidence="5" id="KW-1185">Reference proteome</keyword>
<dbReference type="Proteomes" id="UP000050509">
    <property type="component" value="Unassembled WGS sequence"/>
</dbReference>
<feature type="transmembrane region" description="Helical" evidence="2">
    <location>
        <begin position="667"/>
        <end position="688"/>
    </location>
</feature>